<accession>A0A9Y2KWN4</accession>
<dbReference type="RefSeq" id="WP_270920788.1">
    <property type="nucleotide sequence ID" value="NZ_CP127247.1"/>
</dbReference>
<evidence type="ECO:0000313" key="3">
    <source>
        <dbReference type="Proteomes" id="UP001238334"/>
    </source>
</evidence>
<gene>
    <name evidence="2" type="ORF">QPJ95_18535</name>
</gene>
<sequence length="204" mass="22139">MGGSLIRLIFAYTGLSLALATTTASPLWAASDCPKSVYAAAREVRDALYAEDVTALSELIHDGLGVRVSTAAYVIAEEEDLEGSDRVLDRVLDRNAVWALWSDPETYYWGDKEGSGKPIERTGAAFVSEYVTNQELHFETAEPIAHDPGKGRGTTFDNAADKYPEEGIVEFISGEPPENGAALRLAFAPEEGCQRLVGLILARW</sequence>
<evidence type="ECO:0000313" key="2">
    <source>
        <dbReference type="EMBL" id="WIY24521.1"/>
    </source>
</evidence>
<dbReference type="KEGG" id="ppso:QPJ95_18535"/>
<evidence type="ECO:0000256" key="1">
    <source>
        <dbReference type="SAM" id="SignalP"/>
    </source>
</evidence>
<feature type="chain" id="PRO_5040814441" evidence="1">
    <location>
        <begin position="30"/>
        <end position="204"/>
    </location>
</feature>
<organism evidence="2 3">
    <name type="scientific">Parasedimentitalea psychrophila</name>
    <dbReference type="NCBI Taxonomy" id="2997337"/>
    <lineage>
        <taxon>Bacteria</taxon>
        <taxon>Pseudomonadati</taxon>
        <taxon>Pseudomonadota</taxon>
        <taxon>Alphaproteobacteria</taxon>
        <taxon>Rhodobacterales</taxon>
        <taxon>Paracoccaceae</taxon>
        <taxon>Parasedimentitalea</taxon>
    </lineage>
</organism>
<protein>
    <submittedName>
        <fullName evidence="2">Uncharacterized protein</fullName>
    </submittedName>
</protein>
<dbReference type="Proteomes" id="UP001238334">
    <property type="component" value="Chromosome"/>
</dbReference>
<feature type="signal peptide" evidence="1">
    <location>
        <begin position="1"/>
        <end position="29"/>
    </location>
</feature>
<keyword evidence="3" id="KW-1185">Reference proteome</keyword>
<dbReference type="AlphaFoldDB" id="A0A9Y2KWN4"/>
<keyword evidence="1" id="KW-0732">Signal</keyword>
<dbReference type="EMBL" id="CP127247">
    <property type="protein sequence ID" value="WIY24521.1"/>
    <property type="molecule type" value="Genomic_DNA"/>
</dbReference>
<reference evidence="2 3" key="1">
    <citation type="submission" date="2023-06" db="EMBL/GenBank/DDBJ databases">
        <title>Parasedimentitalea psychrophila sp. nov., a psychrophilic bacterium isolated from deep-sea sediment.</title>
        <authorList>
            <person name="Li A."/>
        </authorList>
    </citation>
    <scope>NUCLEOTIDE SEQUENCE [LARGE SCALE GENOMIC DNA]</scope>
    <source>
        <strain evidence="2 3">QS115</strain>
    </source>
</reference>
<name>A0A9Y2KWN4_9RHOB</name>
<proteinExistence type="predicted"/>